<organism evidence="1">
    <name type="scientific">uncultured marine microorganism HF4000_010I05</name>
    <dbReference type="NCBI Taxonomy" id="455517"/>
    <lineage>
        <taxon>unclassified sequences</taxon>
        <taxon>environmental samples</taxon>
    </lineage>
</organism>
<dbReference type="InterPro" id="IPR034660">
    <property type="entry name" value="DinB/YfiT-like"/>
</dbReference>
<dbReference type="EMBL" id="EU016576">
    <property type="protein sequence ID" value="ABZ06442.1"/>
    <property type="molecule type" value="Genomic_DNA"/>
</dbReference>
<dbReference type="Gene3D" id="1.20.120.450">
    <property type="entry name" value="dinb family like domain"/>
    <property type="match status" value="1"/>
</dbReference>
<dbReference type="SUPFAM" id="SSF109854">
    <property type="entry name" value="DinB/YfiT-like putative metalloenzymes"/>
    <property type="match status" value="1"/>
</dbReference>
<reference evidence="1" key="1">
    <citation type="journal article" date="2008" name="ISME J.">
        <title>Genomic patterns of recombination, clonal divergence and environment in marine microbial populations.</title>
        <authorList>
            <person name="Konstantinidis K.T."/>
            <person name="Delong E.F."/>
        </authorList>
    </citation>
    <scope>NUCLEOTIDE SEQUENCE</scope>
</reference>
<dbReference type="AlphaFoldDB" id="B3T1I3"/>
<evidence type="ECO:0008006" key="2">
    <source>
        <dbReference type="Google" id="ProtNLM"/>
    </source>
</evidence>
<gene>
    <name evidence="1" type="ORF">ALOHA_HF4000010I05ctg1g5</name>
</gene>
<protein>
    <recommendedName>
        <fullName evidence="2">DinB-like domain-containing protein</fullName>
    </recommendedName>
</protein>
<evidence type="ECO:0000313" key="1">
    <source>
        <dbReference type="EMBL" id="ABZ06442.1"/>
    </source>
</evidence>
<name>B3T1I3_9ZZZZ</name>
<sequence length="163" mass="18837">MARQKSENMEKVQSVRDELLGLMDGMDYCLDWKADPSSWSVRQVVYHLLDTPPGGMNQLLWGVLSGEIQEIDLWANLDNITPDRSSYDVEQINEDINDFFKDMNEALETASPNDIEEKSVLIHFRSRDADEERTIQALLDGAFDRHWQEHLSQIRELRDALGV</sequence>
<proteinExistence type="predicted"/>
<accession>B3T1I3</accession>